<dbReference type="InterPro" id="IPR002765">
    <property type="entry name" value="UPF0145_YbjQ-like"/>
</dbReference>
<dbReference type="SUPFAM" id="SSF117782">
    <property type="entry name" value="YbjQ-like"/>
    <property type="match status" value="1"/>
</dbReference>
<reference evidence="3 4" key="1">
    <citation type="submission" date="2016-04" db="EMBL/GenBank/DDBJ databases">
        <title>Draft genome sequence of freshwater magnetotactic bacteria Magnetospirillum marisnigri SP-1 and Magnetospirillum moscoviense BB-1.</title>
        <authorList>
            <person name="Koziaeva V."/>
            <person name="Dziuba M.V."/>
            <person name="Ivanov T.M."/>
            <person name="Kuznetsov B."/>
            <person name="Grouzdev D.S."/>
        </authorList>
    </citation>
    <scope>NUCLEOTIDE SEQUENCE [LARGE SCALE GENOMIC DNA]</scope>
    <source>
        <strain evidence="3 4">SP-1</strain>
    </source>
</reference>
<dbReference type="OrthoDB" id="9796448at2"/>
<evidence type="ECO:0000256" key="2">
    <source>
        <dbReference type="HAMAP-Rule" id="MF_00338"/>
    </source>
</evidence>
<dbReference type="Proteomes" id="UP000078428">
    <property type="component" value="Unassembled WGS sequence"/>
</dbReference>
<dbReference type="Pfam" id="PF01906">
    <property type="entry name" value="YbjQ_1"/>
    <property type="match status" value="1"/>
</dbReference>
<keyword evidence="4" id="KW-1185">Reference proteome</keyword>
<gene>
    <name evidence="3" type="ORF">A6A04_02410</name>
</gene>
<dbReference type="InterPro" id="IPR035439">
    <property type="entry name" value="UPF0145_dom_sf"/>
</dbReference>
<sequence>MIITTTESVEGRRITAYLGIVSADAVMGTNIFRDILANVRDIVGGRSKSYENILAEAKEAALTDLHARAAALGADAVVAVDLDYEVVGGGSKTMLMVSANGTAVKLG</sequence>
<dbReference type="STRING" id="1285242.A6A04_02410"/>
<name>A0A178MQQ2_9PROT</name>
<comment type="similarity">
    <text evidence="1 2">Belongs to the UPF0145 family.</text>
</comment>
<organism evidence="3 4">
    <name type="scientific">Paramagnetospirillum marisnigri</name>
    <dbReference type="NCBI Taxonomy" id="1285242"/>
    <lineage>
        <taxon>Bacteria</taxon>
        <taxon>Pseudomonadati</taxon>
        <taxon>Pseudomonadota</taxon>
        <taxon>Alphaproteobacteria</taxon>
        <taxon>Rhodospirillales</taxon>
        <taxon>Magnetospirillaceae</taxon>
        <taxon>Paramagnetospirillum</taxon>
    </lineage>
</organism>
<dbReference type="PANTHER" id="PTHR34068:SF1">
    <property type="entry name" value="UPF0145 PROTEIN YBJQ"/>
    <property type="match status" value="1"/>
</dbReference>
<dbReference type="AlphaFoldDB" id="A0A178MQQ2"/>
<evidence type="ECO:0000256" key="1">
    <source>
        <dbReference type="ARBA" id="ARBA00010751"/>
    </source>
</evidence>
<comment type="caution">
    <text evidence="3">The sequence shown here is derived from an EMBL/GenBank/DDBJ whole genome shotgun (WGS) entry which is preliminary data.</text>
</comment>
<dbReference type="HAMAP" id="MF_00338">
    <property type="entry name" value="UPF0145"/>
    <property type="match status" value="1"/>
</dbReference>
<protein>
    <recommendedName>
        <fullName evidence="2">UPF0145 protein A6A04_02410</fullName>
    </recommendedName>
</protein>
<dbReference type="EMBL" id="LWQT01000055">
    <property type="protein sequence ID" value="OAN50274.1"/>
    <property type="molecule type" value="Genomic_DNA"/>
</dbReference>
<evidence type="ECO:0000313" key="3">
    <source>
        <dbReference type="EMBL" id="OAN50274.1"/>
    </source>
</evidence>
<dbReference type="PANTHER" id="PTHR34068">
    <property type="entry name" value="UPF0145 PROTEIN YBJQ"/>
    <property type="match status" value="1"/>
</dbReference>
<proteinExistence type="inferred from homology"/>
<dbReference type="RefSeq" id="WP_068492678.1">
    <property type="nucleotide sequence ID" value="NZ_LWQT01000055.1"/>
</dbReference>
<accession>A0A178MQQ2</accession>
<dbReference type="Gene3D" id="3.30.110.70">
    <property type="entry name" value="Hypothetical protein apc22750. Chain B"/>
    <property type="match status" value="1"/>
</dbReference>
<evidence type="ECO:0000313" key="4">
    <source>
        <dbReference type="Proteomes" id="UP000078428"/>
    </source>
</evidence>